<evidence type="ECO:0000313" key="4">
    <source>
        <dbReference type="Proteomes" id="UP000288212"/>
    </source>
</evidence>
<keyword evidence="4" id="KW-1185">Reference proteome</keyword>
<name>A0A432VRC7_9GAMM</name>
<organism evidence="3 4">
    <name type="scientific">Aliidiomarina haloalkalitolerans</name>
    <dbReference type="NCBI Taxonomy" id="859059"/>
    <lineage>
        <taxon>Bacteria</taxon>
        <taxon>Pseudomonadati</taxon>
        <taxon>Pseudomonadota</taxon>
        <taxon>Gammaproteobacteria</taxon>
        <taxon>Alteromonadales</taxon>
        <taxon>Idiomarinaceae</taxon>
        <taxon>Aliidiomarina</taxon>
    </lineage>
</organism>
<feature type="domain" description="Haem-binding uptake Tiki superfamily ChaN" evidence="2">
    <location>
        <begin position="74"/>
        <end position="260"/>
    </location>
</feature>
<evidence type="ECO:0000256" key="1">
    <source>
        <dbReference type="SAM" id="SignalP"/>
    </source>
</evidence>
<keyword evidence="1" id="KW-0732">Signal</keyword>
<feature type="signal peptide" evidence="1">
    <location>
        <begin position="1"/>
        <end position="20"/>
    </location>
</feature>
<sequence length="318" mass="36513">MRKWMVVFSIFTFFTAITSAADDDSVKEVGDQTENRWHELHWLAEVRQDHPLVGQLWRVDDETFVTWQDFRQTLPRSGWLLLGEQHDHPDHHQLQRWFIERIASGDNLGNVAMEMIATDQQEAIDQWQGDPADVRPADLNWPERGWPWVNYYQQVTAALNFGDRLLAGDLSITEKQAVREESETIERLSESHSAFLADLVVTSHCNLFPADRADPMVAMQIARDQFMARQLERHSVAQKVSVFIAGAGHVRADYGVPVWLPEDLPFTTIIFVAVGVAENPAEYLADRYNGKAPADYILFVPALPERDYCAELRQQIQR</sequence>
<feature type="chain" id="PRO_5019063793" description="Haem-binding uptake Tiki superfamily ChaN domain-containing protein" evidence="1">
    <location>
        <begin position="21"/>
        <end position="318"/>
    </location>
</feature>
<dbReference type="Pfam" id="PF04187">
    <property type="entry name" value="Cofac_haem_bdg"/>
    <property type="match status" value="1"/>
</dbReference>
<dbReference type="EMBL" id="PIPI01000007">
    <property type="protein sequence ID" value="RUO18843.1"/>
    <property type="molecule type" value="Genomic_DNA"/>
</dbReference>
<dbReference type="InterPro" id="IPR016773">
    <property type="entry name" value="Fe3_uptake_reg_CjrA_prd"/>
</dbReference>
<protein>
    <recommendedName>
        <fullName evidence="2">Haem-binding uptake Tiki superfamily ChaN domain-containing protein</fullName>
    </recommendedName>
</protein>
<dbReference type="SUPFAM" id="SSF159501">
    <property type="entry name" value="EreA/ChaN-like"/>
    <property type="match status" value="1"/>
</dbReference>
<dbReference type="Proteomes" id="UP000288212">
    <property type="component" value="Unassembled WGS sequence"/>
</dbReference>
<dbReference type="AlphaFoldDB" id="A0A432VRC7"/>
<evidence type="ECO:0000313" key="3">
    <source>
        <dbReference type="EMBL" id="RUO18843.1"/>
    </source>
</evidence>
<comment type="caution">
    <text evidence="3">The sequence shown here is derived from an EMBL/GenBank/DDBJ whole genome shotgun (WGS) entry which is preliminary data.</text>
</comment>
<dbReference type="CDD" id="cd14727">
    <property type="entry name" value="ChanN-like"/>
    <property type="match status" value="1"/>
</dbReference>
<dbReference type="Gene3D" id="3.40.50.11550">
    <property type="match status" value="2"/>
</dbReference>
<evidence type="ECO:0000259" key="2">
    <source>
        <dbReference type="Pfam" id="PF04187"/>
    </source>
</evidence>
<accession>A0A432VRC7</accession>
<gene>
    <name evidence="3" type="ORF">CWE06_09600</name>
</gene>
<dbReference type="OrthoDB" id="9795827at2"/>
<reference evidence="3 4" key="1">
    <citation type="journal article" date="2011" name="Front. Microbiol.">
        <title>Genomic signatures of strain selection and enhancement in Bacillus atrophaeus var. globigii, a historical biowarfare simulant.</title>
        <authorList>
            <person name="Gibbons H.S."/>
            <person name="Broomall S.M."/>
            <person name="McNew L.A."/>
            <person name="Daligault H."/>
            <person name="Chapman C."/>
            <person name="Bruce D."/>
            <person name="Karavis M."/>
            <person name="Krepps M."/>
            <person name="McGregor P.A."/>
            <person name="Hong C."/>
            <person name="Park K.H."/>
            <person name="Akmal A."/>
            <person name="Feldman A."/>
            <person name="Lin J.S."/>
            <person name="Chang W.E."/>
            <person name="Higgs B.W."/>
            <person name="Demirev P."/>
            <person name="Lindquist J."/>
            <person name="Liem A."/>
            <person name="Fochler E."/>
            <person name="Read T.D."/>
            <person name="Tapia R."/>
            <person name="Johnson S."/>
            <person name="Bishop-Lilly K.A."/>
            <person name="Detter C."/>
            <person name="Han C."/>
            <person name="Sozhamannan S."/>
            <person name="Rosenzweig C.N."/>
            <person name="Skowronski E.W."/>
        </authorList>
    </citation>
    <scope>NUCLEOTIDE SEQUENCE [LARGE SCALE GENOMIC DNA]</scope>
    <source>
        <strain evidence="3 4">AK5</strain>
    </source>
</reference>
<proteinExistence type="predicted"/>
<dbReference type="PIRSF" id="PIRSF020419">
    <property type="entry name" value="Fe_uptake_reg_CjrA_prd"/>
    <property type="match status" value="1"/>
</dbReference>
<dbReference type="RefSeq" id="WP_126793535.1">
    <property type="nucleotide sequence ID" value="NZ_PIPI01000007.1"/>
</dbReference>
<dbReference type="InterPro" id="IPR007314">
    <property type="entry name" value="Cofac_haem-bd_dom"/>
</dbReference>